<protein>
    <submittedName>
        <fullName evidence="1">5'-3' exonuclease</fullName>
    </submittedName>
</protein>
<keyword evidence="1" id="KW-0269">Exonuclease</keyword>
<keyword evidence="2" id="KW-1185">Reference proteome</keyword>
<dbReference type="SUPFAM" id="SSF88723">
    <property type="entry name" value="PIN domain-like"/>
    <property type="match status" value="1"/>
</dbReference>
<dbReference type="SUPFAM" id="SSF47807">
    <property type="entry name" value="5' to 3' exonuclease, C-terminal subdomain"/>
    <property type="match status" value="1"/>
</dbReference>
<dbReference type="RefSeq" id="YP_009833490.1">
    <property type="nucleotide sequence ID" value="NC_048664.1"/>
</dbReference>
<dbReference type="Gene3D" id="3.40.50.1010">
    <property type="entry name" value="5'-nuclease"/>
    <property type="match status" value="1"/>
</dbReference>
<name>A0A679FNT8_9CAUD</name>
<dbReference type="GeneID" id="55603545"/>
<dbReference type="InterPro" id="IPR029060">
    <property type="entry name" value="PIN-like_dom_sf"/>
</dbReference>
<keyword evidence="1" id="KW-0378">Hydrolase</keyword>
<accession>A0A679FNT8</accession>
<dbReference type="KEGG" id="vg:55603545"/>
<reference evidence="1 2" key="1">
    <citation type="submission" date="2020-01" db="EMBL/GenBank/DDBJ databases">
        <title>Isolation, characterization and genomic analysis of a lytic bacteriophage vB_CsaP_009 infecting Cronobacter.</title>
        <authorList>
            <person name="Soleimani-Delfan A."/>
            <person name="Shahin K."/>
            <person name="Barazandeh M."/>
            <person name="Komijani M."/>
        </authorList>
    </citation>
    <scope>NUCLEOTIDE SEQUENCE [LARGE SCALE GENOMIC DNA]</scope>
</reference>
<sequence>MKALIDADIIRYQIGSVQIRHPYLEKEFIPAPVEEIHILVDDLIDEILRDTESDEFVCGFTGNGNFRFEIAKQVPYKGNRGSVEKPYHYNTVGDYIMRKYPSIVVVGAEADDWMGIEQRADMENTVICSRDKDLKTVMGWHYRFACGERQPKQMPHWISEYEARRFFFQQMLTGDNTDNIMGCGKREEVMWGGKLQLRRKGIGEKTAIKLLENCFTVKDMFDVVEEEYKKRFNEEHESYEDIMLENARLLYIGQYEDDLFSWDWINYEANKELNNDQIIRNDTYGNKRILPDESKSNHESGSCSESNTGICTPIPCFG</sequence>
<proteinExistence type="predicted"/>
<evidence type="ECO:0000313" key="1">
    <source>
        <dbReference type="EMBL" id="BBU72757.1"/>
    </source>
</evidence>
<evidence type="ECO:0000313" key="2">
    <source>
        <dbReference type="Proteomes" id="UP000479051"/>
    </source>
</evidence>
<dbReference type="EMBL" id="LC519601">
    <property type="protein sequence ID" value="BBU72757.1"/>
    <property type="molecule type" value="Genomic_DNA"/>
</dbReference>
<dbReference type="Gene3D" id="1.10.150.20">
    <property type="entry name" value="5' to 3' exonuclease, C-terminal subdomain"/>
    <property type="match status" value="1"/>
</dbReference>
<organism evidence="1 2">
    <name type="scientific">Cronobacter phage vB_CsaP_009</name>
    <dbReference type="NCBI Taxonomy" id="2699738"/>
    <lineage>
        <taxon>Viruses</taxon>
        <taxon>Duplodnaviria</taxon>
        <taxon>Heunggongvirae</taxon>
        <taxon>Uroviricota</taxon>
        <taxon>Caudoviricetes</taxon>
        <taxon>Grimontviridae</taxon>
        <taxon>Privateervirus</taxon>
        <taxon>Privateervirus pv009</taxon>
    </lineage>
</organism>
<dbReference type="GO" id="GO:0004527">
    <property type="term" value="F:exonuclease activity"/>
    <property type="evidence" value="ECO:0007669"/>
    <property type="project" value="UniProtKB-KW"/>
</dbReference>
<keyword evidence="1" id="KW-0540">Nuclease</keyword>
<dbReference type="Proteomes" id="UP000479051">
    <property type="component" value="Segment"/>
</dbReference>
<dbReference type="InterPro" id="IPR036279">
    <property type="entry name" value="5-3_exonuclease_C_sf"/>
</dbReference>